<protein>
    <submittedName>
        <fullName evidence="9">Membrane associated rhomboid family serine protease</fullName>
    </submittedName>
</protein>
<evidence type="ECO:0000256" key="5">
    <source>
        <dbReference type="ARBA" id="ARBA00022989"/>
    </source>
</evidence>
<gene>
    <name evidence="9" type="ORF">FB566_2986</name>
</gene>
<feature type="transmembrane region" description="Helical" evidence="7">
    <location>
        <begin position="177"/>
        <end position="195"/>
    </location>
</feature>
<dbReference type="FunCoup" id="A0A543AXX9">
    <property type="interactions" value="233"/>
</dbReference>
<dbReference type="InParanoid" id="A0A543AXX9"/>
<keyword evidence="10" id="KW-1185">Reference proteome</keyword>
<dbReference type="RefSeq" id="WP_381542392.1">
    <property type="nucleotide sequence ID" value="NZ_JBHTGS010000001.1"/>
</dbReference>
<keyword evidence="6 7" id="KW-0472">Membrane</keyword>
<dbReference type="GO" id="GO:0016020">
    <property type="term" value="C:membrane"/>
    <property type="evidence" value="ECO:0007669"/>
    <property type="project" value="UniProtKB-SubCell"/>
</dbReference>
<comment type="subcellular location">
    <subcellularLocation>
        <location evidence="1">Membrane</location>
        <topology evidence="1">Multi-pass membrane protein</topology>
    </subcellularLocation>
</comment>
<dbReference type="InterPro" id="IPR035952">
    <property type="entry name" value="Rhomboid-like_sf"/>
</dbReference>
<accession>A0A543AXX9</accession>
<feature type="transmembrane region" description="Helical" evidence="7">
    <location>
        <begin position="75"/>
        <end position="99"/>
    </location>
</feature>
<dbReference type="PANTHER" id="PTHR43731:SF14">
    <property type="entry name" value="PRESENILIN-ASSOCIATED RHOMBOID-LIKE PROTEIN, MITOCHONDRIAL"/>
    <property type="match status" value="1"/>
</dbReference>
<evidence type="ECO:0000256" key="6">
    <source>
        <dbReference type="ARBA" id="ARBA00023136"/>
    </source>
</evidence>
<evidence type="ECO:0000259" key="8">
    <source>
        <dbReference type="Pfam" id="PF01694"/>
    </source>
</evidence>
<organism evidence="9 10">
    <name type="scientific">Stackebrandtia endophytica</name>
    <dbReference type="NCBI Taxonomy" id="1496996"/>
    <lineage>
        <taxon>Bacteria</taxon>
        <taxon>Bacillati</taxon>
        <taxon>Actinomycetota</taxon>
        <taxon>Actinomycetes</taxon>
        <taxon>Glycomycetales</taxon>
        <taxon>Glycomycetaceae</taxon>
        <taxon>Stackebrandtia</taxon>
    </lineage>
</organism>
<evidence type="ECO:0000256" key="1">
    <source>
        <dbReference type="ARBA" id="ARBA00004141"/>
    </source>
</evidence>
<dbReference type="Proteomes" id="UP000317043">
    <property type="component" value="Unassembled WGS sequence"/>
</dbReference>
<evidence type="ECO:0000256" key="7">
    <source>
        <dbReference type="SAM" id="Phobius"/>
    </source>
</evidence>
<feature type="domain" description="Peptidase S54 rhomboid" evidence="8">
    <location>
        <begin position="136"/>
        <end position="267"/>
    </location>
</feature>
<dbReference type="SUPFAM" id="SSF144091">
    <property type="entry name" value="Rhomboid-like"/>
    <property type="match status" value="1"/>
</dbReference>
<keyword evidence="9" id="KW-0645">Protease</keyword>
<comment type="caution">
    <text evidence="9">The sequence shown here is derived from an EMBL/GenBank/DDBJ whole genome shotgun (WGS) entry which is preliminary data.</text>
</comment>
<feature type="transmembrane region" description="Helical" evidence="7">
    <location>
        <begin position="201"/>
        <end position="219"/>
    </location>
</feature>
<proteinExistence type="inferred from homology"/>
<keyword evidence="5 7" id="KW-1133">Transmembrane helix</keyword>
<dbReference type="InterPro" id="IPR050925">
    <property type="entry name" value="Rhomboid_protease_S54"/>
</dbReference>
<evidence type="ECO:0000313" key="9">
    <source>
        <dbReference type="EMBL" id="TQL77427.1"/>
    </source>
</evidence>
<dbReference type="GO" id="GO:0006508">
    <property type="term" value="P:proteolysis"/>
    <property type="evidence" value="ECO:0007669"/>
    <property type="project" value="UniProtKB-KW"/>
</dbReference>
<feature type="transmembrane region" description="Helical" evidence="7">
    <location>
        <begin position="146"/>
        <end position="165"/>
    </location>
</feature>
<feature type="transmembrane region" description="Helical" evidence="7">
    <location>
        <begin position="276"/>
        <end position="295"/>
    </location>
</feature>
<feature type="transmembrane region" description="Helical" evidence="7">
    <location>
        <begin position="231"/>
        <end position="264"/>
    </location>
</feature>
<evidence type="ECO:0000256" key="2">
    <source>
        <dbReference type="ARBA" id="ARBA00009045"/>
    </source>
</evidence>
<dbReference type="AlphaFoldDB" id="A0A543AXX9"/>
<evidence type="ECO:0000256" key="4">
    <source>
        <dbReference type="ARBA" id="ARBA00022801"/>
    </source>
</evidence>
<dbReference type="PANTHER" id="PTHR43731">
    <property type="entry name" value="RHOMBOID PROTEASE"/>
    <property type="match status" value="1"/>
</dbReference>
<dbReference type="InterPro" id="IPR022764">
    <property type="entry name" value="Peptidase_S54_rhomboid_dom"/>
</dbReference>
<comment type="similarity">
    <text evidence="2">Belongs to the peptidase S54 family.</text>
</comment>
<dbReference type="Gene3D" id="1.20.1540.10">
    <property type="entry name" value="Rhomboid-like"/>
    <property type="match status" value="1"/>
</dbReference>
<reference evidence="9 10" key="1">
    <citation type="submission" date="2019-06" db="EMBL/GenBank/DDBJ databases">
        <title>Sequencing the genomes of 1000 actinobacteria strains.</title>
        <authorList>
            <person name="Klenk H.-P."/>
        </authorList>
    </citation>
    <scope>NUCLEOTIDE SEQUENCE [LARGE SCALE GENOMIC DNA]</scope>
    <source>
        <strain evidence="9 10">DSM 45928</strain>
    </source>
</reference>
<keyword evidence="4" id="KW-0378">Hydrolase</keyword>
<keyword evidence="3 7" id="KW-0812">Transmembrane</keyword>
<dbReference type="EMBL" id="VFOW01000001">
    <property type="protein sequence ID" value="TQL77427.1"/>
    <property type="molecule type" value="Genomic_DNA"/>
</dbReference>
<evidence type="ECO:0000313" key="10">
    <source>
        <dbReference type="Proteomes" id="UP000317043"/>
    </source>
</evidence>
<evidence type="ECO:0000256" key="3">
    <source>
        <dbReference type="ARBA" id="ARBA00022692"/>
    </source>
</evidence>
<dbReference type="GO" id="GO:0004252">
    <property type="term" value="F:serine-type endopeptidase activity"/>
    <property type="evidence" value="ECO:0007669"/>
    <property type="project" value="InterPro"/>
</dbReference>
<name>A0A543AXX9_9ACTN</name>
<sequence>MTDEQVAPVCYRHPRTETYVRCVRCDRPICPNCMNQASVGFQCPECVAEGRKSIRQPRTAFGGSMRGHAGMVTKALIGVNVGVFLIGLVMTAFMGGPIVDVIMGAPTELHIYGAVYPGPLVAMTDGSFMPFGIANGEYHRLFTAMFLHYGIIHLAFNMYVLWIFGRFLERDLGPARFLALYLVCGIGGNVATYLFAAEYGFSAGASGSIFGLFGAVLLINRKLSRDNSGIYVLLGLNLVITFMVPNISITGHLGGLVTGLALGWALSAAPKESRNMVQISAFVATLALFAAAVVWRTGALIDAVSVLA</sequence>
<dbReference type="Pfam" id="PF01694">
    <property type="entry name" value="Rhomboid"/>
    <property type="match status" value="1"/>
</dbReference>